<dbReference type="GO" id="GO:0055085">
    <property type="term" value="P:transmembrane transport"/>
    <property type="evidence" value="ECO:0007669"/>
    <property type="project" value="InterPro"/>
</dbReference>
<evidence type="ECO:0000256" key="5">
    <source>
        <dbReference type="ARBA" id="ARBA00022989"/>
    </source>
</evidence>
<dbReference type="PROSITE" id="PS50928">
    <property type="entry name" value="ABC_TM1"/>
    <property type="match status" value="1"/>
</dbReference>
<evidence type="ECO:0000256" key="2">
    <source>
        <dbReference type="ARBA" id="ARBA00022448"/>
    </source>
</evidence>
<feature type="transmembrane region" description="Helical" evidence="7">
    <location>
        <begin position="136"/>
        <end position="154"/>
    </location>
</feature>
<evidence type="ECO:0000256" key="7">
    <source>
        <dbReference type="RuleBase" id="RU363032"/>
    </source>
</evidence>
<reference evidence="9 10" key="1">
    <citation type="submission" date="2016-11" db="EMBL/GenBank/DDBJ databases">
        <title>Paenibacillus species isolates.</title>
        <authorList>
            <person name="Beno S.M."/>
        </authorList>
    </citation>
    <scope>NUCLEOTIDE SEQUENCE [LARGE SCALE GENOMIC DNA]</scope>
    <source>
        <strain evidence="9 10">FSL H8-0246</strain>
    </source>
</reference>
<feature type="transmembrane region" description="Helical" evidence="7">
    <location>
        <begin position="12"/>
        <end position="30"/>
    </location>
</feature>
<evidence type="ECO:0000259" key="8">
    <source>
        <dbReference type="PROSITE" id="PS50928"/>
    </source>
</evidence>
<dbReference type="InterPro" id="IPR035906">
    <property type="entry name" value="MetI-like_sf"/>
</dbReference>
<feature type="domain" description="ABC transmembrane type-1" evidence="8">
    <location>
        <begin position="73"/>
        <end position="274"/>
    </location>
</feature>
<evidence type="ECO:0000256" key="4">
    <source>
        <dbReference type="ARBA" id="ARBA00022692"/>
    </source>
</evidence>
<dbReference type="EMBL" id="MRTJ01000009">
    <property type="protein sequence ID" value="OMF11744.1"/>
    <property type="molecule type" value="Genomic_DNA"/>
</dbReference>
<keyword evidence="5 7" id="KW-1133">Transmembrane helix</keyword>
<sequence>MRKTKGEKVFYLINYVLLSLVAVSCILPLLNTVALSFSDARAVVSGQVGLWPVDFTWFSYHSLITGTPILNAFWNSVEITLIGTGLSMAVTIMAAYPLSRRHFYHRRFFTMAMVFTMIFNGGLIPTYLVVQNLGLVNSYGALWLPGLVSTYNMLIMRSYFENLPGEVDEAARIDGCGELGLLFRIVLPLSKPLLATIALFYGVGYWNSFMSVMIYINDTSKYNMTVLVQNMIMSNLNVQDFTDPTMISNLTPEGIRAAAVIVMVIPILAVYPFLQKYFVKGVMLGSIKG</sequence>
<keyword evidence="3" id="KW-1003">Cell membrane</keyword>
<gene>
    <name evidence="9" type="ORF">BK131_19905</name>
</gene>
<dbReference type="GO" id="GO:0005886">
    <property type="term" value="C:plasma membrane"/>
    <property type="evidence" value="ECO:0007669"/>
    <property type="project" value="UniProtKB-SubCell"/>
</dbReference>
<keyword evidence="4 7" id="KW-0812">Transmembrane</keyword>
<keyword evidence="6 7" id="KW-0472">Membrane</keyword>
<evidence type="ECO:0000313" key="9">
    <source>
        <dbReference type="EMBL" id="OMF11744.1"/>
    </source>
</evidence>
<evidence type="ECO:0000256" key="6">
    <source>
        <dbReference type="ARBA" id="ARBA00023136"/>
    </source>
</evidence>
<dbReference type="Pfam" id="PF00528">
    <property type="entry name" value="BPD_transp_1"/>
    <property type="match status" value="1"/>
</dbReference>
<dbReference type="PANTHER" id="PTHR43744">
    <property type="entry name" value="ABC TRANSPORTER PERMEASE PROTEIN MG189-RELATED-RELATED"/>
    <property type="match status" value="1"/>
</dbReference>
<protein>
    <submittedName>
        <fullName evidence="9">ABC transporter permease</fullName>
    </submittedName>
</protein>
<evidence type="ECO:0000256" key="1">
    <source>
        <dbReference type="ARBA" id="ARBA00004651"/>
    </source>
</evidence>
<comment type="caution">
    <text evidence="9">The sequence shown here is derived from an EMBL/GenBank/DDBJ whole genome shotgun (WGS) entry which is preliminary data.</text>
</comment>
<evidence type="ECO:0000313" key="10">
    <source>
        <dbReference type="Proteomes" id="UP000187134"/>
    </source>
</evidence>
<feature type="transmembrane region" description="Helical" evidence="7">
    <location>
        <begin position="254"/>
        <end position="274"/>
    </location>
</feature>
<dbReference type="Gene3D" id="1.10.3720.10">
    <property type="entry name" value="MetI-like"/>
    <property type="match status" value="1"/>
</dbReference>
<dbReference type="PANTHER" id="PTHR43744:SF9">
    <property type="entry name" value="POLYGALACTURONAN_RHAMNOGALACTURONAN TRANSPORT SYSTEM PERMEASE PROTEIN YTCP"/>
    <property type="match status" value="1"/>
</dbReference>
<dbReference type="CDD" id="cd06261">
    <property type="entry name" value="TM_PBP2"/>
    <property type="match status" value="1"/>
</dbReference>
<dbReference type="Proteomes" id="UP000187134">
    <property type="component" value="Unassembled WGS sequence"/>
</dbReference>
<dbReference type="PROSITE" id="PS51257">
    <property type="entry name" value="PROKAR_LIPOPROTEIN"/>
    <property type="match status" value="1"/>
</dbReference>
<dbReference type="AlphaFoldDB" id="A0A1R1BPM2"/>
<dbReference type="SUPFAM" id="SSF161098">
    <property type="entry name" value="MetI-like"/>
    <property type="match status" value="1"/>
</dbReference>
<name>A0A1R1BPM2_PAEAM</name>
<feature type="transmembrane region" description="Helical" evidence="7">
    <location>
        <begin position="193"/>
        <end position="216"/>
    </location>
</feature>
<proteinExistence type="inferred from homology"/>
<accession>A0A1R1BPM2</accession>
<organism evidence="9 10">
    <name type="scientific">Paenibacillus amylolyticus</name>
    <dbReference type="NCBI Taxonomy" id="1451"/>
    <lineage>
        <taxon>Bacteria</taxon>
        <taxon>Bacillati</taxon>
        <taxon>Bacillota</taxon>
        <taxon>Bacilli</taxon>
        <taxon>Bacillales</taxon>
        <taxon>Paenibacillaceae</taxon>
        <taxon>Paenibacillus</taxon>
    </lineage>
</organism>
<dbReference type="OrthoDB" id="2563390at2"/>
<comment type="similarity">
    <text evidence="7">Belongs to the binding-protein-dependent transport system permease family.</text>
</comment>
<dbReference type="InterPro" id="IPR000515">
    <property type="entry name" value="MetI-like"/>
</dbReference>
<dbReference type="RefSeq" id="WP_076332963.1">
    <property type="nucleotide sequence ID" value="NZ_MRTJ01000009.1"/>
</dbReference>
<feature type="transmembrane region" description="Helical" evidence="7">
    <location>
        <begin position="108"/>
        <end position="130"/>
    </location>
</feature>
<feature type="transmembrane region" description="Helical" evidence="7">
    <location>
        <begin position="72"/>
        <end position="96"/>
    </location>
</feature>
<evidence type="ECO:0000256" key="3">
    <source>
        <dbReference type="ARBA" id="ARBA00022475"/>
    </source>
</evidence>
<comment type="subcellular location">
    <subcellularLocation>
        <location evidence="1 7">Cell membrane</location>
        <topology evidence="1 7">Multi-pass membrane protein</topology>
    </subcellularLocation>
</comment>
<keyword evidence="2 7" id="KW-0813">Transport</keyword>